<comment type="caution">
    <text evidence="1">The sequence shown here is derived from an EMBL/GenBank/DDBJ whole genome shotgun (WGS) entry which is preliminary data.</text>
</comment>
<keyword evidence="2" id="KW-1185">Reference proteome</keyword>
<gene>
    <name evidence="1" type="ORF">GWK47_001604</name>
</gene>
<protein>
    <submittedName>
        <fullName evidence="1">Uncharacterized protein</fullName>
    </submittedName>
</protein>
<dbReference type="EMBL" id="JACEEZ010020616">
    <property type="protein sequence ID" value="KAG0714337.1"/>
    <property type="molecule type" value="Genomic_DNA"/>
</dbReference>
<organism evidence="1 2">
    <name type="scientific">Chionoecetes opilio</name>
    <name type="common">Atlantic snow crab</name>
    <name type="synonym">Cancer opilio</name>
    <dbReference type="NCBI Taxonomy" id="41210"/>
    <lineage>
        <taxon>Eukaryota</taxon>
        <taxon>Metazoa</taxon>
        <taxon>Ecdysozoa</taxon>
        <taxon>Arthropoda</taxon>
        <taxon>Crustacea</taxon>
        <taxon>Multicrustacea</taxon>
        <taxon>Malacostraca</taxon>
        <taxon>Eumalacostraca</taxon>
        <taxon>Eucarida</taxon>
        <taxon>Decapoda</taxon>
        <taxon>Pleocyemata</taxon>
        <taxon>Brachyura</taxon>
        <taxon>Eubrachyura</taxon>
        <taxon>Majoidea</taxon>
        <taxon>Majidae</taxon>
        <taxon>Chionoecetes</taxon>
    </lineage>
</organism>
<name>A0A8J4XTH4_CHIOP</name>
<proteinExistence type="predicted"/>
<sequence length="105" mass="11893">MGLPFCHSFVSEVTAAMLLHHLCRASVSLPPSWNHWEFHLGSLTFAAAVTLRGWLRRLVRTVNATVPENTRDMIRPSRSWTRGWWEALSLRNPVVAFASHVICIG</sequence>
<evidence type="ECO:0000313" key="2">
    <source>
        <dbReference type="Proteomes" id="UP000770661"/>
    </source>
</evidence>
<dbReference type="AlphaFoldDB" id="A0A8J4XTH4"/>
<accession>A0A8J4XTH4</accession>
<reference evidence="1" key="1">
    <citation type="submission" date="2020-07" db="EMBL/GenBank/DDBJ databases">
        <title>The High-quality genome of the commercially important snow crab, Chionoecetes opilio.</title>
        <authorList>
            <person name="Jeong J.-H."/>
            <person name="Ryu S."/>
        </authorList>
    </citation>
    <scope>NUCLEOTIDE SEQUENCE</scope>
    <source>
        <strain evidence="1">MADBK_172401_WGS</strain>
        <tissue evidence="1">Digestive gland</tissue>
    </source>
</reference>
<dbReference type="Proteomes" id="UP000770661">
    <property type="component" value="Unassembled WGS sequence"/>
</dbReference>
<evidence type="ECO:0000313" key="1">
    <source>
        <dbReference type="EMBL" id="KAG0714337.1"/>
    </source>
</evidence>